<reference evidence="5" key="1">
    <citation type="journal article" date="2013" name="Genome Announc.">
        <title>Draft Genome Sequence of the Dimorphic Prosthecate Bacterium Brevundimonas abyssalis TAR-001T.</title>
        <authorList>
            <person name="Tsubouchi T."/>
            <person name="Nishi S."/>
            <person name="Usui K."/>
            <person name="Shimane Y."/>
            <person name="Takaki Y."/>
            <person name="Maruyama T."/>
            <person name="Hatada Y."/>
        </authorList>
    </citation>
    <scope>NUCLEOTIDE SEQUENCE [LARGE SCALE GENOMIC DNA]</scope>
    <source>
        <strain evidence="5">TAR-001</strain>
    </source>
</reference>
<dbReference type="InterPro" id="IPR011042">
    <property type="entry name" value="6-blade_b-propeller_TolB-like"/>
</dbReference>
<dbReference type="Gene3D" id="2.120.10.30">
    <property type="entry name" value="TolB, C-terminal domain"/>
    <property type="match status" value="1"/>
</dbReference>
<dbReference type="PANTHER" id="PTHR42776">
    <property type="entry name" value="SERINE PEPTIDASE S9 FAMILY MEMBER"/>
    <property type="match status" value="1"/>
</dbReference>
<keyword evidence="4" id="KW-0031">Aminopeptidase</keyword>
<feature type="chain" id="PRO_5034718487" evidence="2">
    <location>
        <begin position="27"/>
        <end position="819"/>
    </location>
</feature>
<evidence type="ECO:0000313" key="5">
    <source>
        <dbReference type="Proteomes" id="UP000016569"/>
    </source>
</evidence>
<dbReference type="PANTHER" id="PTHR42776:SF28">
    <property type="entry name" value="GLUTAMYL ENDOPEPTIDASE, CHLOROPLASTIC-RELATED"/>
    <property type="match status" value="1"/>
</dbReference>
<name>A0A8E0KHZ5_9CAUL</name>
<evidence type="ECO:0000256" key="1">
    <source>
        <dbReference type="ARBA" id="ARBA00022801"/>
    </source>
</evidence>
<dbReference type="Gene3D" id="3.40.50.1820">
    <property type="entry name" value="alpha/beta hydrolase"/>
    <property type="match status" value="1"/>
</dbReference>
<accession>A0A8E0KHZ5</accession>
<keyword evidence="1" id="KW-0378">Hydrolase</keyword>
<dbReference type="Pfam" id="PF00326">
    <property type="entry name" value="Peptidase_S9"/>
    <property type="match status" value="1"/>
</dbReference>
<dbReference type="Proteomes" id="UP000016569">
    <property type="component" value="Unassembled WGS sequence"/>
</dbReference>
<dbReference type="GO" id="GO:0004177">
    <property type="term" value="F:aminopeptidase activity"/>
    <property type="evidence" value="ECO:0007669"/>
    <property type="project" value="UniProtKB-KW"/>
</dbReference>
<dbReference type="GO" id="GO:0006508">
    <property type="term" value="P:proteolysis"/>
    <property type="evidence" value="ECO:0007669"/>
    <property type="project" value="InterPro"/>
</dbReference>
<protein>
    <submittedName>
        <fullName evidence="4">Dipeptidyl aminopeptidases/acylaminoacyl-peptidases</fullName>
    </submittedName>
</protein>
<gene>
    <name evidence="4" type="ORF">MBEBAB_0788</name>
</gene>
<dbReference type="InterPro" id="IPR029058">
    <property type="entry name" value="AB_hydrolase_fold"/>
</dbReference>
<keyword evidence="5" id="KW-1185">Reference proteome</keyword>
<dbReference type="SUPFAM" id="SSF53474">
    <property type="entry name" value="alpha/beta-Hydrolases"/>
    <property type="match status" value="1"/>
</dbReference>
<feature type="domain" description="Peptidase S9 prolyl oligopeptidase catalytic" evidence="3">
    <location>
        <begin position="654"/>
        <end position="809"/>
    </location>
</feature>
<feature type="signal peptide" evidence="2">
    <location>
        <begin position="1"/>
        <end position="26"/>
    </location>
</feature>
<sequence length="819" mass="88903">MHQRFVTGAVCAAAILAVVMAPAAMAQDAPAYRMPPAPIAQILDTDPAPVPSISPDRETLALLGRSNLPSIAEVAEDDLRLAGYRINPRNNGPANSRTAWLNSLTFQDVATGEQRVVALGEGQRFIAGGWSPDSRFMAFLADAPQGLELWVAEAATGQARRLTDPVVNAAFSTALDWTPDSSAVLARLVPEGRGAAPDVTAAPTGPVIEETTGQAAPNRTYQDLLSTPGDERLFDHYFTSRLSLVPVDGSPARMVGEPGLIAGAAISPDGRHILQTRLKRPYSYNVPARLFPTDVIVTDLSGNLIHQAADLPLRDNVPTPFDSVAEGPRSVQWRADAPATLVWVEAQDGGDSRREAEVRDRVFIQAAPFDAPPQVLIDLNARYAGVDWGRDDLAMVSTRWFNTRHETRWLVDPSNPGQGRLLLERNYQDRYNDPGSPMTRPDARGFRVMHITPDGQGVFTTGAGATREGAFPFLGRMDLASGETERLWTSSQTHYETIAGLLDEDGRVLLTRRESLTEPPNLYVRDLDSADPRAITDFPDPAPQLAGATRETIAYTRADGVQLSGTLYLPAGYDKDRDGPLPLLMWAYPAEFTDAAVAGQVVDTGNRFVRPGGSSHLFMLTQGFAILDNPSMPIVGVDGAEPNDTYVEQLVSSAQAAVDAVVERGVADRDRIAVGGHSYGAFMTANLLAHSDLFRAGIARSGAYNRTLTPFGFQAEQRTYWEAPETYNIMSPFMHADRVNEPILLIHGADDSNSGTFPVQTERFYAALKGHGAVARYVVLPAEDHGYRARESVMHTLWEMTDWLNRYVRDAGPAAGGGR</sequence>
<evidence type="ECO:0000259" key="3">
    <source>
        <dbReference type="Pfam" id="PF00326"/>
    </source>
</evidence>
<organism evidence="4 5">
    <name type="scientific">Brevundimonas abyssalis TAR-001</name>
    <dbReference type="NCBI Taxonomy" id="1391729"/>
    <lineage>
        <taxon>Bacteria</taxon>
        <taxon>Pseudomonadati</taxon>
        <taxon>Pseudomonadota</taxon>
        <taxon>Alphaproteobacteria</taxon>
        <taxon>Caulobacterales</taxon>
        <taxon>Caulobacteraceae</taxon>
        <taxon>Brevundimonas</taxon>
    </lineage>
</organism>
<keyword evidence="4" id="KW-0645">Protease</keyword>
<dbReference type="EMBL" id="BATC01000008">
    <property type="protein sequence ID" value="GAD58538.1"/>
    <property type="molecule type" value="Genomic_DNA"/>
</dbReference>
<dbReference type="GO" id="GO:0004252">
    <property type="term" value="F:serine-type endopeptidase activity"/>
    <property type="evidence" value="ECO:0007669"/>
    <property type="project" value="TreeGrafter"/>
</dbReference>
<dbReference type="AlphaFoldDB" id="A0A8E0KHZ5"/>
<evidence type="ECO:0000256" key="2">
    <source>
        <dbReference type="SAM" id="SignalP"/>
    </source>
</evidence>
<comment type="caution">
    <text evidence="4">The sequence shown here is derived from an EMBL/GenBank/DDBJ whole genome shotgun (WGS) entry which is preliminary data.</text>
</comment>
<keyword evidence="2" id="KW-0732">Signal</keyword>
<proteinExistence type="predicted"/>
<dbReference type="SUPFAM" id="SSF82171">
    <property type="entry name" value="DPP6 N-terminal domain-like"/>
    <property type="match status" value="1"/>
</dbReference>
<dbReference type="InterPro" id="IPR001375">
    <property type="entry name" value="Peptidase_S9_cat"/>
</dbReference>
<evidence type="ECO:0000313" key="4">
    <source>
        <dbReference type="EMBL" id="GAD58538.1"/>
    </source>
</evidence>